<protein>
    <submittedName>
        <fullName evidence="1">Uncharacterized protein</fullName>
    </submittedName>
</protein>
<sequence>MQLGDEIPSGVATGFHLSFLLSASNSFSYFCWDIKIPSFEWATSIPRKYLSFPNSFISNSRIKLGVFSEFSTAELGASFELGALGGLLILEVLEVQRTHKGCVPSLEKKDLCYEKVTYTSSALVIGLDKLGPLEIVLPIERWNNVAIKLAFKCNNKATNAIKAALARRRERLATIKATFLGSQASSLFSPLSPLLGYALHDCVVKRFDLVTRFMPKTQGKSHNSRKNMLPCMRNLWGTKPSCKIQARITKHHENGTTKLHIHG</sequence>
<organism evidence="1 2">
    <name type="scientific">Mucuna pruriens</name>
    <name type="common">Velvet bean</name>
    <name type="synonym">Dolichos pruriens</name>
    <dbReference type="NCBI Taxonomy" id="157652"/>
    <lineage>
        <taxon>Eukaryota</taxon>
        <taxon>Viridiplantae</taxon>
        <taxon>Streptophyta</taxon>
        <taxon>Embryophyta</taxon>
        <taxon>Tracheophyta</taxon>
        <taxon>Spermatophyta</taxon>
        <taxon>Magnoliopsida</taxon>
        <taxon>eudicotyledons</taxon>
        <taxon>Gunneridae</taxon>
        <taxon>Pentapetalae</taxon>
        <taxon>rosids</taxon>
        <taxon>fabids</taxon>
        <taxon>Fabales</taxon>
        <taxon>Fabaceae</taxon>
        <taxon>Papilionoideae</taxon>
        <taxon>50 kb inversion clade</taxon>
        <taxon>NPAAA clade</taxon>
        <taxon>indigoferoid/millettioid clade</taxon>
        <taxon>Phaseoleae</taxon>
        <taxon>Mucuna</taxon>
    </lineage>
</organism>
<proteinExistence type="predicted"/>
<dbReference type="AlphaFoldDB" id="A0A371HM93"/>
<gene>
    <name evidence="1" type="ORF">CR513_12441</name>
</gene>
<dbReference type="Proteomes" id="UP000257109">
    <property type="component" value="Unassembled WGS sequence"/>
</dbReference>
<dbReference type="EMBL" id="QJKJ01002184">
    <property type="protein sequence ID" value="RDY03908.1"/>
    <property type="molecule type" value="Genomic_DNA"/>
</dbReference>
<keyword evidence="2" id="KW-1185">Reference proteome</keyword>
<reference evidence="1" key="1">
    <citation type="submission" date="2018-05" db="EMBL/GenBank/DDBJ databases">
        <title>Draft genome of Mucuna pruriens seed.</title>
        <authorList>
            <person name="Nnadi N.E."/>
            <person name="Vos R."/>
            <person name="Hasami M.H."/>
            <person name="Devisetty U.K."/>
            <person name="Aguiy J.C."/>
        </authorList>
    </citation>
    <scope>NUCLEOTIDE SEQUENCE [LARGE SCALE GENOMIC DNA]</scope>
    <source>
        <strain evidence="1">JCA_2017</strain>
    </source>
</reference>
<evidence type="ECO:0000313" key="2">
    <source>
        <dbReference type="Proteomes" id="UP000257109"/>
    </source>
</evidence>
<evidence type="ECO:0000313" key="1">
    <source>
        <dbReference type="EMBL" id="RDY03908.1"/>
    </source>
</evidence>
<comment type="caution">
    <text evidence="1">The sequence shown here is derived from an EMBL/GenBank/DDBJ whole genome shotgun (WGS) entry which is preliminary data.</text>
</comment>
<accession>A0A371HM93</accession>
<feature type="non-terminal residue" evidence="1">
    <location>
        <position position="1"/>
    </location>
</feature>
<name>A0A371HM93_MUCPR</name>